<dbReference type="GO" id="GO:0005829">
    <property type="term" value="C:cytosol"/>
    <property type="evidence" value="ECO:0007669"/>
    <property type="project" value="TreeGrafter"/>
</dbReference>
<evidence type="ECO:0000313" key="1">
    <source>
        <dbReference type="EMBL" id="VDL97369.1"/>
    </source>
</evidence>
<dbReference type="OrthoDB" id="14833at2759"/>
<dbReference type="AlphaFoldDB" id="A0A183T3D6"/>
<dbReference type="Pfam" id="PF01237">
    <property type="entry name" value="Oxysterol_BP"/>
    <property type="match status" value="1"/>
</dbReference>
<dbReference type="InterPro" id="IPR000648">
    <property type="entry name" value="Oxysterol-bd"/>
</dbReference>
<accession>A0A183T3D6</accession>
<keyword evidence="2" id="KW-1185">Reference proteome</keyword>
<dbReference type="GO" id="GO:0016020">
    <property type="term" value="C:membrane"/>
    <property type="evidence" value="ECO:0007669"/>
    <property type="project" value="TreeGrafter"/>
</dbReference>
<organism evidence="3">
    <name type="scientific">Schistocephalus solidus</name>
    <name type="common">Tapeworm</name>
    <dbReference type="NCBI Taxonomy" id="70667"/>
    <lineage>
        <taxon>Eukaryota</taxon>
        <taxon>Metazoa</taxon>
        <taxon>Spiralia</taxon>
        <taxon>Lophotrochozoa</taxon>
        <taxon>Platyhelminthes</taxon>
        <taxon>Cestoda</taxon>
        <taxon>Eucestoda</taxon>
        <taxon>Diphyllobothriidea</taxon>
        <taxon>Diphyllobothriidae</taxon>
        <taxon>Schistocephalus</taxon>
    </lineage>
</organism>
<dbReference type="Proteomes" id="UP000275846">
    <property type="component" value="Unassembled WGS sequence"/>
</dbReference>
<dbReference type="SUPFAM" id="SSF144000">
    <property type="entry name" value="Oxysterol-binding protein-like"/>
    <property type="match status" value="1"/>
</dbReference>
<dbReference type="PANTHER" id="PTHR10972:SF141">
    <property type="entry name" value="OXYSTEROL-BINDING PROTEIN"/>
    <property type="match status" value="1"/>
</dbReference>
<protein>
    <submittedName>
        <fullName evidence="3">Ig-like domain-containing protein</fullName>
    </submittedName>
</protein>
<dbReference type="EMBL" id="UYSU01036216">
    <property type="protein sequence ID" value="VDL97369.1"/>
    <property type="molecule type" value="Genomic_DNA"/>
</dbReference>
<gene>
    <name evidence="1" type="ORF">SSLN_LOCUS10984</name>
</gene>
<proteinExistence type="predicted"/>
<sequence length="197" mass="21973">MRLLSFAVHLNSSHYQAGATGKVLIVEYFSNSGEIQLKWRMRPSDHQDKIAKKPYNPIIGEVFHCSWRIPKSACDVSKPQTTSTDTAVDADHYTLSYCAEQVSHHPPVSSFRFVCPEADMELTASIHTQSRFQGISVCVSMLGKGEHNEDYIFSLPSAYARAILTVPWIEIGDNVSVTCPQSGYTASINFHVKVCLF</sequence>
<dbReference type="STRING" id="70667.A0A183T3D6"/>
<reference evidence="3" key="1">
    <citation type="submission" date="2016-06" db="UniProtKB">
        <authorList>
            <consortium name="WormBaseParasite"/>
        </authorList>
    </citation>
    <scope>IDENTIFICATION</scope>
</reference>
<reference evidence="1 2" key="2">
    <citation type="submission" date="2018-11" db="EMBL/GenBank/DDBJ databases">
        <authorList>
            <consortium name="Pathogen Informatics"/>
        </authorList>
    </citation>
    <scope>NUCLEOTIDE SEQUENCE [LARGE SCALE GENOMIC DNA]</scope>
    <source>
        <strain evidence="1 2">NST_G2</strain>
    </source>
</reference>
<dbReference type="GO" id="GO:0032934">
    <property type="term" value="F:sterol binding"/>
    <property type="evidence" value="ECO:0007669"/>
    <property type="project" value="TreeGrafter"/>
</dbReference>
<dbReference type="WBParaSite" id="SSLN_0001140701-mRNA-1">
    <property type="protein sequence ID" value="SSLN_0001140701-mRNA-1"/>
    <property type="gene ID" value="SSLN_0001140701"/>
</dbReference>
<dbReference type="InterPro" id="IPR037239">
    <property type="entry name" value="OSBP_sf"/>
</dbReference>
<dbReference type="PANTHER" id="PTHR10972">
    <property type="entry name" value="OXYSTEROL-BINDING PROTEIN-RELATED"/>
    <property type="match status" value="1"/>
</dbReference>
<evidence type="ECO:0000313" key="3">
    <source>
        <dbReference type="WBParaSite" id="SSLN_0001140701-mRNA-1"/>
    </source>
</evidence>
<name>A0A183T3D6_SCHSO</name>
<dbReference type="Gene3D" id="2.40.160.120">
    <property type="match status" value="1"/>
</dbReference>
<evidence type="ECO:0000313" key="2">
    <source>
        <dbReference type="Proteomes" id="UP000275846"/>
    </source>
</evidence>